<comment type="subunit">
    <text evidence="6">Monomer.</text>
</comment>
<evidence type="ECO:0000256" key="17">
    <source>
        <dbReference type="ARBA" id="ARBA00030592"/>
    </source>
</evidence>
<dbReference type="InterPro" id="IPR036615">
    <property type="entry name" value="Mur_ligase_C_dom_sf"/>
</dbReference>
<dbReference type="SUPFAM" id="SSF53623">
    <property type="entry name" value="MurD-like peptide ligases, catalytic domain"/>
    <property type="match status" value="1"/>
</dbReference>
<evidence type="ECO:0000256" key="5">
    <source>
        <dbReference type="ARBA" id="ARBA00008276"/>
    </source>
</evidence>
<dbReference type="InterPro" id="IPR036565">
    <property type="entry name" value="Mur-like_cat_sf"/>
</dbReference>
<dbReference type="GO" id="GO:0008841">
    <property type="term" value="F:dihydrofolate synthase activity"/>
    <property type="evidence" value="ECO:0007669"/>
    <property type="project" value="UniProtKB-EC"/>
</dbReference>
<evidence type="ECO:0000256" key="9">
    <source>
        <dbReference type="ARBA" id="ARBA00019357"/>
    </source>
</evidence>
<dbReference type="eggNOG" id="COG0285">
    <property type="taxonomic scope" value="Bacteria"/>
</dbReference>
<dbReference type="PROSITE" id="PS01012">
    <property type="entry name" value="FOLYLPOLYGLU_SYNT_2"/>
    <property type="match status" value="1"/>
</dbReference>
<dbReference type="InterPro" id="IPR018109">
    <property type="entry name" value="Folylpolyglutamate_synth_CS"/>
</dbReference>
<dbReference type="FunFam" id="3.40.1190.10:FF:000004">
    <property type="entry name" value="Dihydrofolate synthase/folylpolyglutamate synthase"/>
    <property type="match status" value="1"/>
</dbReference>
<dbReference type="PROSITE" id="PS01011">
    <property type="entry name" value="FOLYLPOLYGLU_SYNT_1"/>
    <property type="match status" value="1"/>
</dbReference>
<dbReference type="KEGG" id="tau:Tola_1567"/>
<comment type="function">
    <text evidence="2">Functions in two distinct reactions of the de novo folate biosynthetic pathway. Catalyzes the addition of a glutamate residue to dihydropteroate (7,8-dihydropteroate or H2Pte) to form dihydrofolate (7,8-dihydrofolate monoglutamate or H2Pte-Glu). Also catalyzes successive additions of L-glutamate to tetrahydrofolate or 10-formyltetrahydrofolate or 5,10-methylenetetrahydrofolate, leading to folylpolyglutamate derivatives.</text>
</comment>
<dbReference type="GO" id="GO:0005524">
    <property type="term" value="F:ATP binding"/>
    <property type="evidence" value="ECO:0007669"/>
    <property type="project" value="UniProtKB-KW"/>
</dbReference>
<comment type="catalytic activity">
    <reaction evidence="22">
        <text>7,8-dihydropteroate + L-glutamate + ATP = 7,8-dihydrofolate + ADP + phosphate + H(+)</text>
        <dbReference type="Rhea" id="RHEA:23584"/>
        <dbReference type="ChEBI" id="CHEBI:15378"/>
        <dbReference type="ChEBI" id="CHEBI:17839"/>
        <dbReference type="ChEBI" id="CHEBI:29985"/>
        <dbReference type="ChEBI" id="CHEBI:30616"/>
        <dbReference type="ChEBI" id="CHEBI:43474"/>
        <dbReference type="ChEBI" id="CHEBI:57451"/>
        <dbReference type="ChEBI" id="CHEBI:456216"/>
        <dbReference type="EC" id="6.3.2.12"/>
    </reaction>
</comment>
<evidence type="ECO:0000256" key="16">
    <source>
        <dbReference type="ARBA" id="ARBA00030048"/>
    </source>
</evidence>
<keyword evidence="11" id="KW-0479">Metal-binding</keyword>
<evidence type="ECO:0000256" key="3">
    <source>
        <dbReference type="ARBA" id="ARBA00004799"/>
    </source>
</evidence>
<dbReference type="UniPathway" id="UPA00077">
    <property type="reaction ID" value="UER00157"/>
</dbReference>
<evidence type="ECO:0000256" key="12">
    <source>
        <dbReference type="ARBA" id="ARBA00022741"/>
    </source>
</evidence>
<dbReference type="SUPFAM" id="SSF53244">
    <property type="entry name" value="MurD-like peptide ligases, peptide-binding domain"/>
    <property type="match status" value="1"/>
</dbReference>
<evidence type="ECO:0000256" key="18">
    <source>
        <dbReference type="ARBA" id="ARBA00032510"/>
    </source>
</evidence>
<reference evidence="26 27" key="2">
    <citation type="journal article" date="2011" name="Stand. Genomic Sci.">
        <title>Complete genome sequence of Tolumonas auensis type strain (TA 4).</title>
        <authorList>
            <person name="Chertkov O."/>
            <person name="Copeland A."/>
            <person name="Lucas S."/>
            <person name="Lapidus A."/>
            <person name="Berry K.W."/>
            <person name="Detter J.C."/>
            <person name="Del Rio T.G."/>
            <person name="Hammon N."/>
            <person name="Dalin E."/>
            <person name="Tice H."/>
            <person name="Pitluck S."/>
            <person name="Richardson P."/>
            <person name="Bruce D."/>
            <person name="Goodwin L."/>
            <person name="Han C."/>
            <person name="Tapia R."/>
            <person name="Saunders E."/>
            <person name="Schmutz J."/>
            <person name="Brettin T."/>
            <person name="Larimer F."/>
            <person name="Land M."/>
            <person name="Hauser L."/>
            <person name="Spring S."/>
            <person name="Rohde M."/>
            <person name="Kyrpides N.C."/>
            <person name="Ivanova N."/>
            <person name="Goker M."/>
            <person name="Beller H.R."/>
            <person name="Klenk H.P."/>
            <person name="Woyke T."/>
        </authorList>
    </citation>
    <scope>NUCLEOTIDE SEQUENCE [LARGE SCALE GENOMIC DNA]</scope>
    <source>
        <strain evidence="27">DSM 9187 / TA4</strain>
    </source>
</reference>
<dbReference type="STRING" id="595494.Tola_1567"/>
<dbReference type="GO" id="GO:0005737">
    <property type="term" value="C:cytoplasm"/>
    <property type="evidence" value="ECO:0007669"/>
    <property type="project" value="TreeGrafter"/>
</dbReference>
<dbReference type="Gene3D" id="3.40.1190.10">
    <property type="entry name" value="Mur-like, catalytic domain"/>
    <property type="match status" value="1"/>
</dbReference>
<keyword evidence="15" id="KW-0289">Folate biosynthesis</keyword>
<evidence type="ECO:0000259" key="25">
    <source>
        <dbReference type="Pfam" id="PF08245"/>
    </source>
</evidence>
<sequence length="418" mass="45512">MTLPVMTQSQSLSDWLSYLEQIHPQQIELGLQRVKTVAERAALTQLPGIVITVGGTNGKGSTCAMLASILQAAGYTTGVYASPHLLRYNERVKINGHEVSDEDLCFAFADIEQKRADISLTFFEFGTLAAFAVFKKYQPDVILLEVGLGGRLDATNIIDADISVITSIDLDHCDWLGNTRDAIATEKAGIYRSEKPAICGEPNPPQTLYAAVNQINAQLYTVGEQFSYQLTEDKWTFTGQHWQFTDLPVPALPLQNAATVLAVLEHVPLSVSESAIRSGLENAQLAGRFQTLQNHPTVIIDVAHNPHAARYLAMQLEKQKADKIIAVVGMLKDKDIAHTLQHVVPYVSAWHLADLSGPRAAAAGDLAALLPPESTFRCHGSVEDAYQAALTQANEHDLIIVFGSFFTVAGVLACTEQH</sequence>
<comment type="catalytic activity">
    <reaction evidence="20">
        <text>10-formyltetrahydrofolyl-(gamma-L-Glu)(n) + L-glutamate + ATP = 10-formyltetrahydrofolyl-(gamma-L-Glu)(n+1) + ADP + phosphate + H(+)</text>
        <dbReference type="Rhea" id="RHEA:51904"/>
        <dbReference type="Rhea" id="RHEA-COMP:13088"/>
        <dbReference type="Rhea" id="RHEA-COMP:14300"/>
        <dbReference type="ChEBI" id="CHEBI:15378"/>
        <dbReference type="ChEBI" id="CHEBI:29985"/>
        <dbReference type="ChEBI" id="CHEBI:30616"/>
        <dbReference type="ChEBI" id="CHEBI:43474"/>
        <dbReference type="ChEBI" id="CHEBI:134413"/>
        <dbReference type="ChEBI" id="CHEBI:456216"/>
        <dbReference type="EC" id="6.3.2.17"/>
    </reaction>
</comment>
<dbReference type="NCBIfam" id="TIGR01499">
    <property type="entry name" value="folC"/>
    <property type="match status" value="1"/>
</dbReference>
<dbReference type="Gene3D" id="3.90.190.20">
    <property type="entry name" value="Mur ligase, C-terminal domain"/>
    <property type="match status" value="1"/>
</dbReference>
<evidence type="ECO:0000256" key="22">
    <source>
        <dbReference type="ARBA" id="ARBA00049161"/>
    </source>
</evidence>
<dbReference type="InterPro" id="IPR001645">
    <property type="entry name" value="Folylpolyglutamate_synth"/>
</dbReference>
<dbReference type="GO" id="GO:0046872">
    <property type="term" value="F:metal ion binding"/>
    <property type="evidence" value="ECO:0007669"/>
    <property type="project" value="UniProtKB-KW"/>
</dbReference>
<keyword evidence="14" id="KW-0460">Magnesium</keyword>
<dbReference type="InterPro" id="IPR004101">
    <property type="entry name" value="Mur_ligase_C"/>
</dbReference>
<evidence type="ECO:0000256" key="2">
    <source>
        <dbReference type="ARBA" id="ARBA00002714"/>
    </source>
</evidence>
<dbReference type="GO" id="GO:0004326">
    <property type="term" value="F:tetrahydrofolylpolyglutamate synthase activity"/>
    <property type="evidence" value="ECO:0007669"/>
    <property type="project" value="UniProtKB-EC"/>
</dbReference>
<dbReference type="EC" id="6.3.2.17" evidence="8"/>
<protein>
    <recommendedName>
        <fullName evidence="9">Dihydrofolate synthase/folylpolyglutamate synthase</fullName>
        <ecNumber evidence="7">6.3.2.12</ecNumber>
        <ecNumber evidence="8">6.3.2.17</ecNumber>
    </recommendedName>
    <alternativeName>
        <fullName evidence="18">Folylpoly-gamma-glutamate synthetase-dihydrofolate synthetase</fullName>
    </alternativeName>
    <alternativeName>
        <fullName evidence="16">Folylpolyglutamate synthetase</fullName>
    </alternativeName>
    <alternativeName>
        <fullName evidence="17">Tetrahydrofolylpolyglutamate synthase</fullName>
    </alternativeName>
</protein>
<evidence type="ECO:0000256" key="4">
    <source>
        <dbReference type="ARBA" id="ARBA00005150"/>
    </source>
</evidence>
<feature type="domain" description="Mur ligase central" evidence="25">
    <location>
        <begin position="53"/>
        <end position="226"/>
    </location>
</feature>
<comment type="catalytic activity">
    <reaction evidence="19">
        <text>(6S)-5,6,7,8-tetrahydrofolyl-(gamma-L-Glu)(n) + L-glutamate + ATP = (6S)-5,6,7,8-tetrahydrofolyl-(gamma-L-Glu)(n+1) + ADP + phosphate + H(+)</text>
        <dbReference type="Rhea" id="RHEA:10580"/>
        <dbReference type="Rhea" id="RHEA-COMP:14738"/>
        <dbReference type="Rhea" id="RHEA-COMP:14740"/>
        <dbReference type="ChEBI" id="CHEBI:15378"/>
        <dbReference type="ChEBI" id="CHEBI:29985"/>
        <dbReference type="ChEBI" id="CHEBI:30616"/>
        <dbReference type="ChEBI" id="CHEBI:43474"/>
        <dbReference type="ChEBI" id="CHEBI:141005"/>
        <dbReference type="ChEBI" id="CHEBI:456216"/>
        <dbReference type="EC" id="6.3.2.17"/>
    </reaction>
</comment>
<evidence type="ECO:0000313" key="26">
    <source>
        <dbReference type="EMBL" id="ACQ93178.1"/>
    </source>
</evidence>
<evidence type="ECO:0000256" key="7">
    <source>
        <dbReference type="ARBA" id="ARBA00013023"/>
    </source>
</evidence>
<feature type="domain" description="Mur ligase C-terminal" evidence="24">
    <location>
        <begin position="287"/>
        <end position="405"/>
    </location>
</feature>
<dbReference type="Proteomes" id="UP000009073">
    <property type="component" value="Chromosome"/>
</dbReference>
<comment type="pathway">
    <text evidence="3">Cofactor biosynthesis; tetrahydrofolate biosynthesis; 7,8-dihydrofolate from 2-amino-4-hydroxy-6-hydroxymethyl-7,8-dihydropteridine diphosphate and 4-aminobenzoate: step 2/2.</text>
</comment>
<keyword evidence="12 23" id="KW-0547">Nucleotide-binding</keyword>
<keyword evidence="13 23" id="KW-0067">ATP-binding</keyword>
<dbReference type="GO" id="GO:0046654">
    <property type="term" value="P:tetrahydrofolate biosynthetic process"/>
    <property type="evidence" value="ECO:0007669"/>
    <property type="project" value="UniProtKB-UniPathway"/>
</dbReference>
<evidence type="ECO:0000259" key="24">
    <source>
        <dbReference type="Pfam" id="PF02875"/>
    </source>
</evidence>
<keyword evidence="10 23" id="KW-0436">Ligase</keyword>
<dbReference type="HOGENOM" id="CLU_015869_1_0_6"/>
<evidence type="ECO:0000256" key="13">
    <source>
        <dbReference type="ARBA" id="ARBA00022840"/>
    </source>
</evidence>
<dbReference type="PANTHER" id="PTHR11136">
    <property type="entry name" value="FOLYLPOLYGLUTAMATE SYNTHASE-RELATED"/>
    <property type="match status" value="1"/>
</dbReference>
<evidence type="ECO:0000256" key="19">
    <source>
        <dbReference type="ARBA" id="ARBA00047493"/>
    </source>
</evidence>
<keyword evidence="27" id="KW-1185">Reference proteome</keyword>
<dbReference type="InterPro" id="IPR013221">
    <property type="entry name" value="Mur_ligase_cen"/>
</dbReference>
<evidence type="ECO:0000256" key="23">
    <source>
        <dbReference type="PIRNR" id="PIRNR001563"/>
    </source>
</evidence>
<gene>
    <name evidence="26" type="ordered locus">Tola_1567</name>
</gene>
<dbReference type="EC" id="6.3.2.12" evidence="7"/>
<dbReference type="Pfam" id="PF08245">
    <property type="entry name" value="Mur_ligase_M"/>
    <property type="match status" value="1"/>
</dbReference>
<evidence type="ECO:0000256" key="8">
    <source>
        <dbReference type="ARBA" id="ARBA00013025"/>
    </source>
</evidence>
<comment type="catalytic activity">
    <reaction evidence="21">
        <text>(6R)-5,10-methylenetetrahydrofolyl-(gamma-L-Glu)(n) + L-glutamate + ATP = (6R)-5,10-methylenetetrahydrofolyl-(gamma-L-Glu)(n+1) + ADP + phosphate + H(+)</text>
        <dbReference type="Rhea" id="RHEA:51912"/>
        <dbReference type="Rhea" id="RHEA-COMP:13257"/>
        <dbReference type="Rhea" id="RHEA-COMP:13258"/>
        <dbReference type="ChEBI" id="CHEBI:15378"/>
        <dbReference type="ChEBI" id="CHEBI:29985"/>
        <dbReference type="ChEBI" id="CHEBI:30616"/>
        <dbReference type="ChEBI" id="CHEBI:43474"/>
        <dbReference type="ChEBI" id="CHEBI:136572"/>
        <dbReference type="ChEBI" id="CHEBI:456216"/>
        <dbReference type="EC" id="6.3.2.17"/>
    </reaction>
</comment>
<evidence type="ECO:0000256" key="20">
    <source>
        <dbReference type="ARBA" id="ARBA00047808"/>
    </source>
</evidence>
<comment type="cofactor">
    <cofactor evidence="1">
        <name>Mg(2+)</name>
        <dbReference type="ChEBI" id="CHEBI:18420"/>
    </cofactor>
</comment>
<reference evidence="27" key="1">
    <citation type="submission" date="2009-05" db="EMBL/GenBank/DDBJ databases">
        <title>Complete sequence of Tolumonas auensis DSM 9187.</title>
        <authorList>
            <consortium name="US DOE Joint Genome Institute"/>
            <person name="Lucas S."/>
            <person name="Copeland A."/>
            <person name="Lapidus A."/>
            <person name="Glavina del Rio T."/>
            <person name="Tice H."/>
            <person name="Bruce D."/>
            <person name="Goodwin L."/>
            <person name="Pitluck S."/>
            <person name="Chertkov O."/>
            <person name="Brettin T."/>
            <person name="Detter J.C."/>
            <person name="Han C."/>
            <person name="Larimer F."/>
            <person name="Land M."/>
            <person name="Hauser L."/>
            <person name="Kyrpides N."/>
            <person name="Mikhailova N."/>
            <person name="Spring S."/>
            <person name="Beller H."/>
        </authorList>
    </citation>
    <scope>NUCLEOTIDE SEQUENCE [LARGE SCALE GENOMIC DNA]</scope>
    <source>
        <strain evidence="27">DSM 9187 / TA4</strain>
    </source>
</reference>
<dbReference type="AlphaFoldDB" id="C4LF11"/>
<accession>C4LF11</accession>
<proteinExistence type="inferred from homology"/>
<dbReference type="Pfam" id="PF02875">
    <property type="entry name" value="Mur_ligase_C"/>
    <property type="match status" value="1"/>
</dbReference>
<evidence type="ECO:0000256" key="21">
    <source>
        <dbReference type="ARBA" id="ARBA00049035"/>
    </source>
</evidence>
<evidence type="ECO:0000256" key="15">
    <source>
        <dbReference type="ARBA" id="ARBA00022909"/>
    </source>
</evidence>
<evidence type="ECO:0000256" key="11">
    <source>
        <dbReference type="ARBA" id="ARBA00022723"/>
    </source>
</evidence>
<evidence type="ECO:0000256" key="1">
    <source>
        <dbReference type="ARBA" id="ARBA00001946"/>
    </source>
</evidence>
<dbReference type="PIRSF" id="PIRSF001563">
    <property type="entry name" value="Folylpolyglu_synth"/>
    <property type="match status" value="1"/>
</dbReference>
<comment type="similarity">
    <text evidence="5 23">Belongs to the folylpolyglutamate synthase family.</text>
</comment>
<dbReference type="GO" id="GO:0046656">
    <property type="term" value="P:folic acid biosynthetic process"/>
    <property type="evidence" value="ECO:0007669"/>
    <property type="project" value="UniProtKB-KW"/>
</dbReference>
<dbReference type="PANTHER" id="PTHR11136:SF0">
    <property type="entry name" value="DIHYDROFOLATE SYNTHETASE-RELATED"/>
    <property type="match status" value="1"/>
</dbReference>
<evidence type="ECO:0000313" key="27">
    <source>
        <dbReference type="Proteomes" id="UP000009073"/>
    </source>
</evidence>
<comment type="pathway">
    <text evidence="4">Cofactor biosynthesis; tetrahydrofolylpolyglutamate biosynthesis.</text>
</comment>
<name>C4LF11_TOLAT</name>
<organism evidence="26 27">
    <name type="scientific">Tolumonas auensis (strain DSM 9187 / NBRC 110442 / TA 4)</name>
    <dbReference type="NCBI Taxonomy" id="595494"/>
    <lineage>
        <taxon>Bacteria</taxon>
        <taxon>Pseudomonadati</taxon>
        <taxon>Pseudomonadota</taxon>
        <taxon>Gammaproteobacteria</taxon>
        <taxon>Aeromonadales</taxon>
        <taxon>Aeromonadaceae</taxon>
        <taxon>Tolumonas</taxon>
    </lineage>
</organism>
<evidence type="ECO:0000256" key="6">
    <source>
        <dbReference type="ARBA" id="ARBA00011245"/>
    </source>
</evidence>
<evidence type="ECO:0000256" key="14">
    <source>
        <dbReference type="ARBA" id="ARBA00022842"/>
    </source>
</evidence>
<dbReference type="RefSeq" id="WP_015878649.1">
    <property type="nucleotide sequence ID" value="NC_012691.1"/>
</dbReference>
<evidence type="ECO:0000256" key="10">
    <source>
        <dbReference type="ARBA" id="ARBA00022598"/>
    </source>
</evidence>
<dbReference type="NCBIfam" id="NF008101">
    <property type="entry name" value="PRK10846.1"/>
    <property type="match status" value="1"/>
</dbReference>
<dbReference type="EMBL" id="CP001616">
    <property type="protein sequence ID" value="ACQ93178.1"/>
    <property type="molecule type" value="Genomic_DNA"/>
</dbReference>